<dbReference type="SUPFAM" id="SSF55486">
    <property type="entry name" value="Metalloproteases ('zincins'), catalytic domain"/>
    <property type="match status" value="1"/>
</dbReference>
<dbReference type="Proteomes" id="UP000199207">
    <property type="component" value="Unassembled WGS sequence"/>
</dbReference>
<sequence>MALPEVTVPTVLAWEDDPGEPPSDRMPIHRPVPDLDTPPLPTAIAGRAPAPDGGMPGSAAFRYWTAADALSRGSAVWGPLMPPGTTWHRTVGPKLTVRLDEGEDLNAYYDRRSLSFFHTTVAGVEVYSGESAEVVAHELGHAVLDALRPQLWNVASAEAEALHESFGDISALLAALRLESVRSAVLAETRGFVEASSRASRIAEQLGWALRQRNANGVDANALREASNRHFYRDPVHLPPSAPATELSSEPHSFSRVFTGAFLKIIAGIFQQQPVRDSEALARAAGISAVLLADAVLAAPVVTGYYAQLAAHMIAADQELHGGEHGQALRSAFVRHGIISLAGATSLTGEALREHGRGIAESGGPGPAAGEELSDLTIPGDVYGLVDGVAVTMPTEQTRFAVAGSDPAGGALEPAGPRQAAMAYIEDLFRRSRIGVNEELRAETSVVADDRRTRTHEIVRTDRGDGLQLLRRRFAARPARATVP</sequence>
<dbReference type="OrthoDB" id="178184at2"/>
<accession>A0A1I1PDN6</accession>
<reference evidence="2 3" key="1">
    <citation type="submission" date="2016-10" db="EMBL/GenBank/DDBJ databases">
        <authorList>
            <person name="de Groot N.N."/>
        </authorList>
    </citation>
    <scope>NUCLEOTIDE SEQUENCE [LARGE SCALE GENOMIC DNA]</scope>
    <source>
        <strain evidence="2 3">CGMCC 4.5739</strain>
    </source>
</reference>
<evidence type="ECO:0000313" key="3">
    <source>
        <dbReference type="Proteomes" id="UP000199207"/>
    </source>
</evidence>
<keyword evidence="3" id="KW-1185">Reference proteome</keyword>
<evidence type="ECO:0000256" key="1">
    <source>
        <dbReference type="SAM" id="MobiDB-lite"/>
    </source>
</evidence>
<organism evidence="2 3">
    <name type="scientific">Streptomyces aidingensis</name>
    <dbReference type="NCBI Taxonomy" id="910347"/>
    <lineage>
        <taxon>Bacteria</taxon>
        <taxon>Bacillati</taxon>
        <taxon>Actinomycetota</taxon>
        <taxon>Actinomycetes</taxon>
        <taxon>Kitasatosporales</taxon>
        <taxon>Streptomycetaceae</taxon>
        <taxon>Streptomyces</taxon>
    </lineage>
</organism>
<proteinExistence type="predicted"/>
<gene>
    <name evidence="2" type="ORF">SAMN05421773_109118</name>
</gene>
<dbReference type="EMBL" id="FOLM01000009">
    <property type="protein sequence ID" value="SFD07806.1"/>
    <property type="molecule type" value="Genomic_DNA"/>
</dbReference>
<name>A0A1I1PDN6_9ACTN</name>
<dbReference type="STRING" id="910347.SAMN05421773_109118"/>
<protein>
    <submittedName>
        <fullName evidence="2">Uncharacterized protein</fullName>
    </submittedName>
</protein>
<feature type="region of interest" description="Disordered" evidence="1">
    <location>
        <begin position="1"/>
        <end position="23"/>
    </location>
</feature>
<evidence type="ECO:0000313" key="2">
    <source>
        <dbReference type="EMBL" id="SFD07806.1"/>
    </source>
</evidence>
<dbReference type="RefSeq" id="WP_093839746.1">
    <property type="nucleotide sequence ID" value="NZ_FOLM01000009.1"/>
</dbReference>
<dbReference type="AlphaFoldDB" id="A0A1I1PDN6"/>